<dbReference type="EMBL" id="PJQM01002373">
    <property type="protein sequence ID" value="RCH95909.1"/>
    <property type="molecule type" value="Genomic_DNA"/>
</dbReference>
<keyword evidence="3" id="KW-1185">Reference proteome</keyword>
<dbReference type="AlphaFoldDB" id="A0A367K188"/>
<name>A0A367K188_RHIST</name>
<comment type="caution">
    <text evidence="2">The sequence shown here is derived from an EMBL/GenBank/DDBJ whole genome shotgun (WGS) entry which is preliminary data.</text>
</comment>
<organism evidence="2 3">
    <name type="scientific">Rhizopus stolonifer</name>
    <name type="common">Rhizopus nigricans</name>
    <dbReference type="NCBI Taxonomy" id="4846"/>
    <lineage>
        <taxon>Eukaryota</taxon>
        <taxon>Fungi</taxon>
        <taxon>Fungi incertae sedis</taxon>
        <taxon>Mucoromycota</taxon>
        <taxon>Mucoromycotina</taxon>
        <taxon>Mucoromycetes</taxon>
        <taxon>Mucorales</taxon>
        <taxon>Mucorineae</taxon>
        <taxon>Rhizopodaceae</taxon>
        <taxon>Rhizopus</taxon>
    </lineage>
</organism>
<evidence type="ECO:0000313" key="3">
    <source>
        <dbReference type="Proteomes" id="UP000253551"/>
    </source>
</evidence>
<evidence type="ECO:0000256" key="1">
    <source>
        <dbReference type="SAM" id="MobiDB-lite"/>
    </source>
</evidence>
<evidence type="ECO:0000313" key="2">
    <source>
        <dbReference type="EMBL" id="RCH95909.1"/>
    </source>
</evidence>
<gene>
    <name evidence="2" type="ORF">CU098_011511</name>
</gene>
<feature type="region of interest" description="Disordered" evidence="1">
    <location>
        <begin position="84"/>
        <end position="140"/>
    </location>
</feature>
<sequence length="140" mass="16242">MSEQNAFYAVEFPCLACSFVSDNPFQILDHYEKRHNFELDSYALDIPEVNQYGCPLCFYYMEPSPNALLIHYQDDHDLHIIVEGEEVKENASKRKKPGPHKRGKKKPAVQNPEEQEEAKKQGQWAKQEDDQAEIEAEKAE</sequence>
<protein>
    <submittedName>
        <fullName evidence="2">Uncharacterized protein</fullName>
    </submittedName>
</protein>
<proteinExistence type="predicted"/>
<feature type="compositionally biased region" description="Basic residues" evidence="1">
    <location>
        <begin position="93"/>
        <end position="107"/>
    </location>
</feature>
<feature type="non-terminal residue" evidence="2">
    <location>
        <position position="140"/>
    </location>
</feature>
<dbReference type="OrthoDB" id="2285387at2759"/>
<accession>A0A367K188</accession>
<reference evidence="2 3" key="1">
    <citation type="journal article" date="2018" name="G3 (Bethesda)">
        <title>Phylogenetic and Phylogenomic Definition of Rhizopus Species.</title>
        <authorList>
            <person name="Gryganskyi A.P."/>
            <person name="Golan J."/>
            <person name="Dolatabadi S."/>
            <person name="Mondo S."/>
            <person name="Robb S."/>
            <person name="Idnurm A."/>
            <person name="Muszewska A."/>
            <person name="Steczkiewicz K."/>
            <person name="Masonjones S."/>
            <person name="Liao H.L."/>
            <person name="Gajdeczka M.T."/>
            <person name="Anike F."/>
            <person name="Vuek A."/>
            <person name="Anishchenko I.M."/>
            <person name="Voigt K."/>
            <person name="de Hoog G.S."/>
            <person name="Smith M.E."/>
            <person name="Heitman J."/>
            <person name="Vilgalys R."/>
            <person name="Stajich J.E."/>
        </authorList>
    </citation>
    <scope>NUCLEOTIDE SEQUENCE [LARGE SCALE GENOMIC DNA]</scope>
    <source>
        <strain evidence="2 3">LSU 92-RS-03</strain>
    </source>
</reference>
<dbReference type="Proteomes" id="UP000253551">
    <property type="component" value="Unassembled WGS sequence"/>
</dbReference>